<dbReference type="Gene3D" id="3.40.50.10240">
    <property type="entry name" value="Thiamin pyrophosphokinase, catalytic domain"/>
    <property type="match status" value="1"/>
</dbReference>
<dbReference type="Proteomes" id="UP000005777">
    <property type="component" value="Unassembled WGS sequence"/>
</dbReference>
<dbReference type="InterPro" id="IPR053149">
    <property type="entry name" value="TPK"/>
</dbReference>
<organism evidence="7 8">
    <name type="scientific">Scardovia inopinata F0304</name>
    <dbReference type="NCBI Taxonomy" id="641146"/>
    <lineage>
        <taxon>Bacteria</taxon>
        <taxon>Bacillati</taxon>
        <taxon>Actinomycetota</taxon>
        <taxon>Actinomycetes</taxon>
        <taxon>Bifidobacteriales</taxon>
        <taxon>Bifidobacteriaceae</taxon>
        <taxon>Scardovia</taxon>
    </lineage>
</organism>
<dbReference type="GO" id="GO:0005524">
    <property type="term" value="F:ATP binding"/>
    <property type="evidence" value="ECO:0007669"/>
    <property type="project" value="UniProtKB-KW"/>
</dbReference>
<protein>
    <recommendedName>
        <fullName evidence="5">Thiamine diphosphokinase</fullName>
        <ecNumber evidence="5">2.7.6.2</ecNumber>
    </recommendedName>
</protein>
<dbReference type="PANTHER" id="PTHR41299">
    <property type="entry name" value="THIAMINE PYROPHOSPHOKINASE"/>
    <property type="match status" value="1"/>
</dbReference>
<evidence type="ECO:0000256" key="5">
    <source>
        <dbReference type="NCBIfam" id="TIGR01378"/>
    </source>
</evidence>
<dbReference type="Pfam" id="PF04263">
    <property type="entry name" value="TPK_catalytic"/>
    <property type="match status" value="1"/>
</dbReference>
<comment type="caution">
    <text evidence="7">The sequence shown here is derived from an EMBL/GenBank/DDBJ whole genome shotgun (WGS) entry which is preliminary data.</text>
</comment>
<dbReference type="NCBIfam" id="TIGR01378">
    <property type="entry name" value="thi_PPkinase"/>
    <property type="match status" value="1"/>
</dbReference>
<reference evidence="7 8" key="1">
    <citation type="submission" date="2012-01" db="EMBL/GenBank/DDBJ databases">
        <title>The Genome Sequence of Scardovia inopinata F0304.</title>
        <authorList>
            <consortium name="The Broad Institute Genome Sequencing Platform"/>
            <person name="Earl A."/>
            <person name="Ward D."/>
            <person name="Feldgarden M."/>
            <person name="Gevers D."/>
            <person name="Izard J."/>
            <person name="Baranova O.V."/>
            <person name="Blanton J.M."/>
            <person name="Tanner A.C."/>
            <person name="Dewhirst F.E."/>
            <person name="Young S.K."/>
            <person name="Zeng Q."/>
            <person name="Gargeya S."/>
            <person name="Fitzgerald M."/>
            <person name="Haas B."/>
            <person name="Abouelleil A."/>
            <person name="Alvarado L."/>
            <person name="Arachchi H.M."/>
            <person name="Berlin A."/>
            <person name="Chapman S.B."/>
            <person name="Gearin G."/>
            <person name="Goldberg J."/>
            <person name="Griggs A."/>
            <person name="Gujja S."/>
            <person name="Hansen M."/>
            <person name="Heiman D."/>
            <person name="Howarth C."/>
            <person name="Larimer J."/>
            <person name="Lui A."/>
            <person name="MacDonald P.J."/>
            <person name="McCowen C."/>
            <person name="Montmayeur A."/>
            <person name="Murphy C."/>
            <person name="Neiman D."/>
            <person name="Pearson M."/>
            <person name="Priest M."/>
            <person name="Roberts A."/>
            <person name="Saif S."/>
            <person name="Shea T."/>
            <person name="Sisk P."/>
            <person name="Stolte C."/>
            <person name="Sykes S."/>
            <person name="Wortman J."/>
            <person name="Nusbaum C."/>
            <person name="Birren B."/>
        </authorList>
    </citation>
    <scope>NUCLEOTIDE SEQUENCE [LARGE SCALE GENOMIC DNA]</scope>
    <source>
        <strain evidence="7 8">F0304</strain>
    </source>
</reference>
<dbReference type="SMART" id="SM00983">
    <property type="entry name" value="TPK_B1_binding"/>
    <property type="match status" value="1"/>
</dbReference>
<keyword evidence="4" id="KW-0067">ATP-binding</keyword>
<keyword evidence="3 7" id="KW-0418">Kinase</keyword>
<dbReference type="GO" id="GO:0004788">
    <property type="term" value="F:thiamine diphosphokinase activity"/>
    <property type="evidence" value="ECO:0007669"/>
    <property type="project" value="UniProtKB-UniRule"/>
</dbReference>
<dbReference type="AlphaFoldDB" id="W1MXG3"/>
<dbReference type="HOGENOM" id="CLU_044237_1_2_11"/>
<dbReference type="GO" id="GO:0016301">
    <property type="term" value="F:kinase activity"/>
    <property type="evidence" value="ECO:0007669"/>
    <property type="project" value="UniProtKB-KW"/>
</dbReference>
<evidence type="ECO:0000256" key="4">
    <source>
        <dbReference type="ARBA" id="ARBA00022840"/>
    </source>
</evidence>
<dbReference type="EC" id="2.7.6.2" evidence="5"/>
<dbReference type="Pfam" id="PF04265">
    <property type="entry name" value="TPK_B1_binding"/>
    <property type="match status" value="1"/>
</dbReference>
<evidence type="ECO:0000313" key="7">
    <source>
        <dbReference type="EMBL" id="EQW16352.1"/>
    </source>
</evidence>
<dbReference type="EMBL" id="ADCX01000004">
    <property type="protein sequence ID" value="EQW16352.1"/>
    <property type="molecule type" value="Genomic_DNA"/>
</dbReference>
<keyword evidence="2" id="KW-0547">Nucleotide-binding</keyword>
<dbReference type="GO" id="GO:0009229">
    <property type="term" value="P:thiamine diphosphate biosynthetic process"/>
    <property type="evidence" value="ECO:0007669"/>
    <property type="project" value="InterPro"/>
</dbReference>
<dbReference type="GO" id="GO:0030975">
    <property type="term" value="F:thiamine binding"/>
    <property type="evidence" value="ECO:0007669"/>
    <property type="project" value="InterPro"/>
</dbReference>
<dbReference type="GO" id="GO:0006772">
    <property type="term" value="P:thiamine metabolic process"/>
    <property type="evidence" value="ECO:0007669"/>
    <property type="project" value="UniProtKB-UniRule"/>
</dbReference>
<name>W1MXG3_SCAIO</name>
<evidence type="ECO:0000256" key="1">
    <source>
        <dbReference type="ARBA" id="ARBA00022679"/>
    </source>
</evidence>
<dbReference type="CDD" id="cd07995">
    <property type="entry name" value="TPK"/>
    <property type="match status" value="1"/>
</dbReference>
<dbReference type="PANTHER" id="PTHR41299:SF1">
    <property type="entry name" value="THIAMINE PYROPHOSPHOKINASE"/>
    <property type="match status" value="1"/>
</dbReference>
<keyword evidence="1" id="KW-0808">Transferase</keyword>
<dbReference type="InterPro" id="IPR036759">
    <property type="entry name" value="TPK_catalytic_sf"/>
</dbReference>
<proteinExistence type="predicted"/>
<evidence type="ECO:0000259" key="6">
    <source>
        <dbReference type="SMART" id="SM00983"/>
    </source>
</evidence>
<dbReference type="SUPFAM" id="SSF63999">
    <property type="entry name" value="Thiamin pyrophosphokinase, catalytic domain"/>
    <property type="match status" value="1"/>
</dbReference>
<dbReference type="InterPro" id="IPR007373">
    <property type="entry name" value="Thiamin_PyroPKinase_B1-bd"/>
</dbReference>
<evidence type="ECO:0000256" key="2">
    <source>
        <dbReference type="ARBA" id="ARBA00022741"/>
    </source>
</evidence>
<evidence type="ECO:0000256" key="3">
    <source>
        <dbReference type="ARBA" id="ARBA00022777"/>
    </source>
</evidence>
<gene>
    <name evidence="7" type="ORF">HMPREF9020_01529</name>
</gene>
<dbReference type="InterPro" id="IPR006282">
    <property type="entry name" value="Thi_PPkinase"/>
</dbReference>
<evidence type="ECO:0000313" key="8">
    <source>
        <dbReference type="Proteomes" id="UP000005777"/>
    </source>
</evidence>
<feature type="domain" description="Thiamin pyrophosphokinase thiamin-binding" evidence="6">
    <location>
        <begin position="177"/>
        <end position="257"/>
    </location>
</feature>
<sequence>MQLCSRIGPLPYTGTMTNRSKTESVEYMLNSRGSIPDRQTAKQSGRFPHPAWCTIFAAGQYYDEFPYTDKSSLIIAADGGLDYASSLGLTPDVFIGDNDSQMDLASRKELSDQTTVIPLPAQKDDTDLMAAAKYGWSQGIRQFDIYGALGKQIDHTLSSIMLLARLAQAGGIGFLHGDHTIVTAICNATMTFPEGYVAPRRMISIFAQSDTCTDVTIKGLAYELSHETVTNHSDFGSRNEFRNNTASSIHVGSGTLIITYPSEAPYPTIVTRVKPLPSLGDLSRTVSQHLAATDKD</sequence>
<dbReference type="InterPro" id="IPR007371">
    <property type="entry name" value="TPK_catalytic"/>
</dbReference>
<accession>W1MXG3</accession>
<keyword evidence="8" id="KW-1185">Reference proteome</keyword>
<dbReference type="eggNOG" id="COG1564">
    <property type="taxonomic scope" value="Bacteria"/>
</dbReference>